<sequence>MQQDERLQSEASAAFSTVFDHTRYGLRSRLQTVAAGRKQVVPPVTWWCSRDMVEEILSFLFLHGDSRFAPLEDKESAVHESVVLIFTMDKPGCGFFI</sequence>
<comment type="caution">
    <text evidence="1">The sequence shown here is derived from an EMBL/GenBank/DDBJ whole genome shotgun (WGS) entry which is preliminary data.</text>
</comment>
<evidence type="ECO:0000313" key="1">
    <source>
        <dbReference type="EMBL" id="KAF0037604.1"/>
    </source>
</evidence>
<accession>A0A6A4T2Z8</accession>
<name>A0A6A4T2Z8_SCOMX</name>
<gene>
    <name evidence="1" type="ORF">F2P81_010478</name>
</gene>
<organism evidence="1 2">
    <name type="scientific">Scophthalmus maximus</name>
    <name type="common">Turbot</name>
    <name type="synonym">Psetta maxima</name>
    <dbReference type="NCBI Taxonomy" id="52904"/>
    <lineage>
        <taxon>Eukaryota</taxon>
        <taxon>Metazoa</taxon>
        <taxon>Chordata</taxon>
        <taxon>Craniata</taxon>
        <taxon>Vertebrata</taxon>
        <taxon>Euteleostomi</taxon>
        <taxon>Actinopterygii</taxon>
        <taxon>Neopterygii</taxon>
        <taxon>Teleostei</taxon>
        <taxon>Neoteleostei</taxon>
        <taxon>Acanthomorphata</taxon>
        <taxon>Carangaria</taxon>
        <taxon>Pleuronectiformes</taxon>
        <taxon>Pleuronectoidei</taxon>
        <taxon>Scophthalmidae</taxon>
        <taxon>Scophthalmus</taxon>
    </lineage>
</organism>
<evidence type="ECO:0000313" key="2">
    <source>
        <dbReference type="Proteomes" id="UP000438429"/>
    </source>
</evidence>
<proteinExistence type="predicted"/>
<dbReference type="Proteomes" id="UP000438429">
    <property type="component" value="Unassembled WGS sequence"/>
</dbReference>
<reference evidence="1 2" key="1">
    <citation type="submission" date="2019-06" db="EMBL/GenBank/DDBJ databases">
        <title>Draft genomes of female and male turbot (Scophthalmus maximus).</title>
        <authorList>
            <person name="Xu H."/>
            <person name="Xu X.-W."/>
            <person name="Shao C."/>
            <person name="Chen S."/>
        </authorList>
    </citation>
    <scope>NUCLEOTIDE SEQUENCE [LARGE SCALE GENOMIC DNA]</scope>
    <source>
        <strain evidence="1">Ysfricsl-2016a</strain>
        <tissue evidence="1">Blood</tissue>
    </source>
</reference>
<protein>
    <submittedName>
        <fullName evidence="1">Uncharacterized protein</fullName>
    </submittedName>
</protein>
<dbReference type="AlphaFoldDB" id="A0A6A4T2Z8"/>
<dbReference type="EMBL" id="VEVO01000009">
    <property type="protein sequence ID" value="KAF0037604.1"/>
    <property type="molecule type" value="Genomic_DNA"/>
</dbReference>